<keyword evidence="4" id="KW-1185">Reference proteome</keyword>
<reference evidence="4" key="1">
    <citation type="journal article" date="2019" name="Int. J. Syst. Evol. Microbiol.">
        <title>The Global Catalogue of Microorganisms (GCM) 10K type strain sequencing project: providing services to taxonomists for standard genome sequencing and annotation.</title>
        <authorList>
            <consortium name="The Broad Institute Genomics Platform"/>
            <consortium name="The Broad Institute Genome Sequencing Center for Infectious Disease"/>
            <person name="Wu L."/>
            <person name="Ma J."/>
        </authorList>
    </citation>
    <scope>NUCLEOTIDE SEQUENCE [LARGE SCALE GENOMIC DNA]</scope>
    <source>
        <strain evidence="4">CCUG 59858</strain>
    </source>
</reference>
<evidence type="ECO:0000313" key="4">
    <source>
        <dbReference type="Proteomes" id="UP001595758"/>
    </source>
</evidence>
<dbReference type="PANTHER" id="PTHR34406">
    <property type="entry name" value="PROTEIN YCEI"/>
    <property type="match status" value="1"/>
</dbReference>
<dbReference type="PANTHER" id="PTHR34406:SF1">
    <property type="entry name" value="PROTEIN YCEI"/>
    <property type="match status" value="1"/>
</dbReference>
<feature type="chain" id="PRO_5045573505" evidence="1">
    <location>
        <begin position="21"/>
        <end position="192"/>
    </location>
</feature>
<evidence type="ECO:0000259" key="2">
    <source>
        <dbReference type="SMART" id="SM00867"/>
    </source>
</evidence>
<keyword evidence="1" id="KW-0732">Signal</keyword>
<dbReference type="Pfam" id="PF04264">
    <property type="entry name" value="YceI"/>
    <property type="match status" value="1"/>
</dbReference>
<gene>
    <name evidence="3" type="ORF">ACFORL_03195</name>
</gene>
<dbReference type="EMBL" id="JBHSAB010000002">
    <property type="protein sequence ID" value="MFC3908083.1"/>
    <property type="molecule type" value="Genomic_DNA"/>
</dbReference>
<dbReference type="InterPro" id="IPR007372">
    <property type="entry name" value="Lipid/polyisoprenoid-bd_YceI"/>
</dbReference>
<dbReference type="RefSeq" id="WP_382341038.1">
    <property type="nucleotide sequence ID" value="NZ_JBHSAB010000002.1"/>
</dbReference>
<proteinExistence type="predicted"/>
<feature type="domain" description="Lipid/polyisoprenoid-binding YceI-like" evidence="2">
    <location>
        <begin position="25"/>
        <end position="188"/>
    </location>
</feature>
<organism evidence="3 4">
    <name type="scientific">Legionella dresdenensis</name>
    <dbReference type="NCBI Taxonomy" id="450200"/>
    <lineage>
        <taxon>Bacteria</taxon>
        <taxon>Pseudomonadati</taxon>
        <taxon>Pseudomonadota</taxon>
        <taxon>Gammaproteobacteria</taxon>
        <taxon>Legionellales</taxon>
        <taxon>Legionellaceae</taxon>
        <taxon>Legionella</taxon>
    </lineage>
</organism>
<name>A0ABV8CCR7_9GAMM</name>
<evidence type="ECO:0000256" key="1">
    <source>
        <dbReference type="SAM" id="SignalP"/>
    </source>
</evidence>
<evidence type="ECO:0000313" key="3">
    <source>
        <dbReference type="EMBL" id="MFC3908083.1"/>
    </source>
</evidence>
<dbReference type="SUPFAM" id="SSF101874">
    <property type="entry name" value="YceI-like"/>
    <property type="match status" value="1"/>
</dbReference>
<comment type="caution">
    <text evidence="3">The sequence shown here is derived from an EMBL/GenBank/DDBJ whole genome shotgun (WGS) entry which is preliminary data.</text>
</comment>
<dbReference type="Proteomes" id="UP001595758">
    <property type="component" value="Unassembled WGS sequence"/>
</dbReference>
<feature type="signal peptide" evidence="1">
    <location>
        <begin position="1"/>
        <end position="20"/>
    </location>
</feature>
<sequence>MKRIVTCLVLNLLFALPISADTAEKFIFDNQHSYVQWQVEHFGFSNQTGKWFVNGELTLDKENPQNSKVVATINLADLITGLPKLDSELKDKQFFNIAQFPIAKFESNRVELINSSTARVDGILTLHGRSEPISLNVKLNRTGKNPVTNKMTVGFSANTVLKRSDFGIKAYLPNIGDEVKIQIGAEAYQADA</sequence>
<dbReference type="Gene3D" id="2.40.128.110">
    <property type="entry name" value="Lipid/polyisoprenoid-binding, YceI-like"/>
    <property type="match status" value="1"/>
</dbReference>
<dbReference type="SMART" id="SM00867">
    <property type="entry name" value="YceI"/>
    <property type="match status" value="1"/>
</dbReference>
<accession>A0ABV8CCR7</accession>
<dbReference type="InterPro" id="IPR036761">
    <property type="entry name" value="TTHA0802/YceI-like_sf"/>
</dbReference>
<protein>
    <submittedName>
        <fullName evidence="3">YceI family protein</fullName>
    </submittedName>
</protein>